<evidence type="ECO:0000256" key="2">
    <source>
        <dbReference type="ARBA" id="ARBA00022692"/>
    </source>
</evidence>
<feature type="transmembrane region" description="Helical" evidence="5">
    <location>
        <begin position="303"/>
        <end position="324"/>
    </location>
</feature>
<evidence type="ECO:0000256" key="4">
    <source>
        <dbReference type="ARBA" id="ARBA00023136"/>
    </source>
</evidence>
<dbReference type="Gene3D" id="1.20.1250.20">
    <property type="entry name" value="MFS general substrate transporter like domains"/>
    <property type="match status" value="1"/>
</dbReference>
<feature type="transmembrane region" description="Helical" evidence="5">
    <location>
        <begin position="208"/>
        <end position="234"/>
    </location>
</feature>
<feature type="transmembrane region" description="Helical" evidence="5">
    <location>
        <begin position="336"/>
        <end position="355"/>
    </location>
</feature>
<dbReference type="InterPro" id="IPR005829">
    <property type="entry name" value="Sugar_transporter_CS"/>
</dbReference>
<dbReference type="PANTHER" id="PTHR43129:SF1">
    <property type="entry name" value="FOSMIDOMYCIN RESISTANCE PROTEIN"/>
    <property type="match status" value="1"/>
</dbReference>
<dbReference type="InterPro" id="IPR020846">
    <property type="entry name" value="MFS_dom"/>
</dbReference>
<gene>
    <name evidence="7" type="ORF">KJ970_14185</name>
</gene>
<feature type="transmembrane region" description="Helical" evidence="5">
    <location>
        <begin position="104"/>
        <end position="127"/>
    </location>
</feature>
<feature type="transmembrane region" description="Helical" evidence="5">
    <location>
        <begin position="170"/>
        <end position="187"/>
    </location>
</feature>
<dbReference type="GO" id="GO:0022857">
    <property type="term" value="F:transmembrane transporter activity"/>
    <property type="evidence" value="ECO:0007669"/>
    <property type="project" value="InterPro"/>
</dbReference>
<evidence type="ECO:0000313" key="8">
    <source>
        <dbReference type="Proteomes" id="UP000777784"/>
    </source>
</evidence>
<dbReference type="PANTHER" id="PTHR43129">
    <property type="entry name" value="FOSMIDOMYCIN RESISTANCE PROTEIN"/>
    <property type="match status" value="1"/>
</dbReference>
<keyword evidence="3 5" id="KW-1133">Transmembrane helix</keyword>
<comment type="caution">
    <text evidence="7">The sequence shown here is derived from an EMBL/GenBank/DDBJ whole genome shotgun (WGS) entry which is preliminary data.</text>
</comment>
<dbReference type="PROSITE" id="PS50850">
    <property type="entry name" value="MFS"/>
    <property type="match status" value="1"/>
</dbReference>
<organism evidence="7 8">
    <name type="scientific">Eiseniibacteriota bacterium</name>
    <dbReference type="NCBI Taxonomy" id="2212470"/>
    <lineage>
        <taxon>Bacteria</taxon>
        <taxon>Candidatus Eiseniibacteriota</taxon>
    </lineage>
</organism>
<protein>
    <submittedName>
        <fullName evidence="7">MFS transporter</fullName>
    </submittedName>
</protein>
<dbReference type="Proteomes" id="UP000777784">
    <property type="component" value="Unassembled WGS sequence"/>
</dbReference>
<dbReference type="SUPFAM" id="SSF103473">
    <property type="entry name" value="MFS general substrate transporter"/>
    <property type="match status" value="1"/>
</dbReference>
<evidence type="ECO:0000256" key="1">
    <source>
        <dbReference type="ARBA" id="ARBA00004141"/>
    </source>
</evidence>
<name>A0A948W7B8_UNCEI</name>
<feature type="domain" description="Major facilitator superfamily (MFS) profile" evidence="6">
    <location>
        <begin position="16"/>
        <end position="389"/>
    </location>
</feature>
<keyword evidence="4 5" id="KW-0472">Membrane</keyword>
<dbReference type="InterPro" id="IPR036259">
    <property type="entry name" value="MFS_trans_sf"/>
</dbReference>
<dbReference type="PROSITE" id="PS00216">
    <property type="entry name" value="SUGAR_TRANSPORT_1"/>
    <property type="match status" value="1"/>
</dbReference>
<keyword evidence="2 5" id="KW-0812">Transmembrane</keyword>
<reference evidence="7" key="1">
    <citation type="submission" date="2021-05" db="EMBL/GenBank/DDBJ databases">
        <title>Energy efficiency and biological interactions define the core microbiome of deep oligotrophic groundwater.</title>
        <authorList>
            <person name="Mehrshad M."/>
            <person name="Lopez-Fernandez M."/>
            <person name="Bell E."/>
            <person name="Bernier-Latmani R."/>
            <person name="Bertilsson S."/>
            <person name="Dopson M."/>
        </authorList>
    </citation>
    <scope>NUCLEOTIDE SEQUENCE</scope>
    <source>
        <strain evidence="7">Modern_marine.mb.64</strain>
    </source>
</reference>
<dbReference type="EMBL" id="JAHJDP010000084">
    <property type="protein sequence ID" value="MBU2692065.1"/>
    <property type="molecule type" value="Genomic_DNA"/>
</dbReference>
<dbReference type="CDD" id="cd17478">
    <property type="entry name" value="MFS_FsR"/>
    <property type="match status" value="1"/>
</dbReference>
<evidence type="ECO:0000256" key="5">
    <source>
        <dbReference type="SAM" id="Phobius"/>
    </source>
</evidence>
<evidence type="ECO:0000313" key="7">
    <source>
        <dbReference type="EMBL" id="MBU2692065.1"/>
    </source>
</evidence>
<dbReference type="InterPro" id="IPR011701">
    <property type="entry name" value="MFS"/>
</dbReference>
<dbReference type="AlphaFoldDB" id="A0A948W7B8"/>
<accession>A0A948W7B8</accession>
<proteinExistence type="predicted"/>
<feature type="transmembrane region" description="Helical" evidence="5">
    <location>
        <begin position="78"/>
        <end position="98"/>
    </location>
</feature>
<feature type="transmembrane region" description="Helical" evidence="5">
    <location>
        <begin position="361"/>
        <end position="382"/>
    </location>
</feature>
<evidence type="ECO:0000256" key="3">
    <source>
        <dbReference type="ARBA" id="ARBA00022989"/>
    </source>
</evidence>
<dbReference type="GO" id="GO:0005886">
    <property type="term" value="C:plasma membrane"/>
    <property type="evidence" value="ECO:0007669"/>
    <property type="project" value="TreeGrafter"/>
</dbReference>
<sequence length="400" mass="42334">MAVESKTQNDRFDSGGVLAISAGHALHDTYTAFLPPLLPAFIQKFALSRTEAGLLSVFIQGASLLQPFIGHLADRVSLRYFVILTPALSAILMSLLGIAPGYGWLALLLLLAGISSAGLHAVGPVLAGHLSGSNLGRGMGFWMVGGELGRTLGPIIIVSAVGVLSLNGTPWLMTGGLAISILLFYKLRRIPERPAAAREGRPWRQTLVSMRAFLLPLSAIVFTRAFALVALTIYLPTFLIDQGSDLWTAGASLSILEGAGVAGALLGGTLSDRIGRRAILFLSLGATPPLMMLFLFSGGWLRLLSLVLMGFTALSTTPVIMAMVQEQNPENRALANGIYMAMSFSLRALVVIIYGGLGDSFGMRTAFTISAVMPLIGCPFIMRLPLNGPSASKSSVLHRS</sequence>
<feature type="transmembrane region" description="Helical" evidence="5">
    <location>
        <begin position="246"/>
        <end position="266"/>
    </location>
</feature>
<evidence type="ECO:0000259" key="6">
    <source>
        <dbReference type="PROSITE" id="PS50850"/>
    </source>
</evidence>
<feature type="transmembrane region" description="Helical" evidence="5">
    <location>
        <begin position="278"/>
        <end position="297"/>
    </location>
</feature>
<feature type="transmembrane region" description="Helical" evidence="5">
    <location>
        <begin position="139"/>
        <end position="164"/>
    </location>
</feature>
<dbReference type="Pfam" id="PF07690">
    <property type="entry name" value="MFS_1"/>
    <property type="match status" value="1"/>
</dbReference>
<comment type="subcellular location">
    <subcellularLocation>
        <location evidence="1">Membrane</location>
        <topology evidence="1">Multi-pass membrane protein</topology>
    </subcellularLocation>
</comment>